<evidence type="ECO:0000313" key="1">
    <source>
        <dbReference type="EMBL" id="QGF19350.1"/>
    </source>
</evidence>
<name>A0A5Q2EZ97_9ZZZZ</name>
<reference evidence="1" key="1">
    <citation type="journal article" date="2019" name="Viruses">
        <title>Single-stranded DNA viruses in Antarctic cryoconite holes.</title>
        <authorList>
            <person name="Sommers P."/>
            <person name="Fontenele R.S."/>
            <person name="Kringen T."/>
            <person name="Kaberger S."/>
            <person name="Porazinska D.L."/>
            <person name="Darcy J.L."/>
            <person name="Schmidt S.K."/>
            <person name="Varsani A."/>
        </authorList>
    </citation>
    <scope>NUCLEOTIDE SEQUENCE</scope>
    <source>
        <strain evidence="1">CAA_003_V_40</strain>
    </source>
</reference>
<protein>
    <submittedName>
        <fullName evidence="1">Uncharacterized protein</fullName>
    </submittedName>
</protein>
<organism evidence="1">
    <name type="scientific">Antarctic circular DNA molecule</name>
    <dbReference type="NCBI Taxonomy" id="2664238"/>
    <lineage>
        <taxon>unclassified sequences</taxon>
    </lineage>
</organism>
<sequence>MPWNLQDAIGRSAATTLGFIGGNVYGAYYGYRAYPYLRDLGGRARTYLNQQNMLRLTGSARRAQLRRQLRRSVPRYTRTRPLASRFKRRSIVKKRTAYNKRKAKTFRISNRGSFTSRVKAILNRQKPNAHYINKVMTRTHEGPSATQGISVYNHRWPQQIADIAKALFNGGLNTNFPEDTKIDVLNSAHTLEVYNPSQVEVQVKCYTMSAGEYHSVQAPAAWDRAWQEYNHTVVAVPATGGKNYPNAAPSYPAFSKYYKTLKTSTKTIKPGETVKFTANFNKATTVDLGKAKQSAVVNDYYAFVPAVTCSMMLVSLGQLVTQFANADQATYSKHNLTVVETFRYKMRCPDQDLSNQKSSTIELGLGAGASQLKTAFDYTVGKALNQVSLVQPKVPNLFTEAGYLGKLNTGLI</sequence>
<proteinExistence type="predicted"/>
<accession>A0A5Q2EZ97</accession>
<dbReference type="EMBL" id="MN328268">
    <property type="protein sequence ID" value="QGF19350.1"/>
    <property type="molecule type" value="Genomic_DNA"/>
</dbReference>
<dbReference type="AlphaFoldDB" id="A0A5Q2EZ97"/>